<evidence type="ECO:0000256" key="3">
    <source>
        <dbReference type="ARBA" id="ARBA00023125"/>
    </source>
</evidence>
<comment type="subcellular location">
    <subcellularLocation>
        <location evidence="6">Cytoplasm</location>
    </subcellularLocation>
</comment>
<dbReference type="CDD" id="cd14332">
    <property type="entry name" value="UBA_RuvA_C"/>
    <property type="match status" value="1"/>
</dbReference>
<protein>
    <recommendedName>
        <fullName evidence="6">Holliday junction branch migration complex subunit RuvA</fullName>
    </recommendedName>
</protein>
<dbReference type="Proteomes" id="UP000256977">
    <property type="component" value="Unassembled WGS sequence"/>
</dbReference>
<keyword evidence="1 6" id="KW-0963">Cytoplasm</keyword>
<dbReference type="SMART" id="SM00278">
    <property type="entry name" value="HhH1"/>
    <property type="match status" value="2"/>
</dbReference>
<feature type="region of interest" description="Domain III" evidence="6">
    <location>
        <begin position="158"/>
        <end position="207"/>
    </location>
</feature>
<organism evidence="8 9">
    <name type="scientific">Cohnella phaseoli</name>
    <dbReference type="NCBI Taxonomy" id="456490"/>
    <lineage>
        <taxon>Bacteria</taxon>
        <taxon>Bacillati</taxon>
        <taxon>Bacillota</taxon>
        <taxon>Bacilli</taxon>
        <taxon>Bacillales</taxon>
        <taxon>Paenibacillaceae</taxon>
        <taxon>Cohnella</taxon>
    </lineage>
</organism>
<keyword evidence="2 6" id="KW-0227">DNA damage</keyword>
<comment type="function">
    <text evidence="6">The RuvA-RuvB-RuvC complex processes Holliday junction (HJ) DNA during genetic recombination and DNA repair, while the RuvA-RuvB complex plays an important role in the rescue of blocked DNA replication forks via replication fork reversal (RFR). RuvA specifically binds to HJ cruciform DNA, conferring on it an open structure. The RuvB hexamer acts as an ATP-dependent pump, pulling dsDNA into and through the RuvAB complex. HJ branch migration allows RuvC to scan DNA until it finds its consensus sequence, where it cleaves and resolves the cruciform DNA.</text>
</comment>
<dbReference type="InterPro" id="IPR013849">
    <property type="entry name" value="DNA_helicase_Holl-junc_RuvA_I"/>
</dbReference>
<dbReference type="GO" id="GO:0006310">
    <property type="term" value="P:DNA recombination"/>
    <property type="evidence" value="ECO:0007669"/>
    <property type="project" value="UniProtKB-UniRule"/>
</dbReference>
<proteinExistence type="inferred from homology"/>
<dbReference type="GO" id="GO:0005524">
    <property type="term" value="F:ATP binding"/>
    <property type="evidence" value="ECO:0007669"/>
    <property type="project" value="InterPro"/>
</dbReference>
<dbReference type="SUPFAM" id="SSF47781">
    <property type="entry name" value="RuvA domain 2-like"/>
    <property type="match status" value="1"/>
</dbReference>
<keyword evidence="8" id="KW-0347">Helicase</keyword>
<dbReference type="GO" id="GO:0000400">
    <property type="term" value="F:four-way junction DNA binding"/>
    <property type="evidence" value="ECO:0007669"/>
    <property type="project" value="UniProtKB-UniRule"/>
</dbReference>
<feature type="domain" description="Helix-hairpin-helix DNA-binding motif class 1" evidence="7">
    <location>
        <begin position="106"/>
        <end position="125"/>
    </location>
</feature>
<evidence type="ECO:0000256" key="6">
    <source>
        <dbReference type="HAMAP-Rule" id="MF_00031"/>
    </source>
</evidence>
<dbReference type="EMBL" id="QRDZ01000002">
    <property type="protein sequence ID" value="RED87711.1"/>
    <property type="molecule type" value="Genomic_DNA"/>
</dbReference>
<dbReference type="Pfam" id="PF01330">
    <property type="entry name" value="RuvA_N"/>
    <property type="match status" value="1"/>
</dbReference>
<dbReference type="NCBIfam" id="TIGR00084">
    <property type="entry name" value="ruvA"/>
    <property type="match status" value="1"/>
</dbReference>
<name>A0A3D9KN18_9BACL</name>
<evidence type="ECO:0000256" key="2">
    <source>
        <dbReference type="ARBA" id="ARBA00022763"/>
    </source>
</evidence>
<dbReference type="SUPFAM" id="SSF50249">
    <property type="entry name" value="Nucleic acid-binding proteins"/>
    <property type="match status" value="1"/>
</dbReference>
<comment type="subunit">
    <text evidence="6">Homotetramer. Forms an RuvA(8)-RuvB(12)-Holliday junction (HJ) complex. HJ DNA is sandwiched between 2 RuvA tetramers; dsDNA enters through RuvA and exits via RuvB. An RuvB hexamer assembles on each DNA strand where it exits the tetramer. Each RuvB hexamer is contacted by two RuvA subunits (via domain III) on 2 adjacent RuvB subunits; this complex drives branch migration. In the full resolvosome a probable DNA-RuvA(4)-RuvB(12)-RuvC(2) complex forms which resolves the HJ.</text>
</comment>
<reference evidence="8 9" key="1">
    <citation type="submission" date="2018-07" db="EMBL/GenBank/DDBJ databases">
        <title>Genomic Encyclopedia of Type Strains, Phase III (KMG-III): the genomes of soil and plant-associated and newly described type strains.</title>
        <authorList>
            <person name="Whitman W."/>
        </authorList>
    </citation>
    <scope>NUCLEOTIDE SEQUENCE [LARGE SCALE GENOMIC DNA]</scope>
    <source>
        <strain evidence="8 9">CECT 7287</strain>
    </source>
</reference>
<dbReference type="Pfam" id="PF14520">
    <property type="entry name" value="HHH_5"/>
    <property type="match status" value="1"/>
</dbReference>
<keyword evidence="8" id="KW-0067">ATP-binding</keyword>
<dbReference type="InterPro" id="IPR010994">
    <property type="entry name" value="RuvA_2-like"/>
</dbReference>
<keyword evidence="4 6" id="KW-0233">DNA recombination</keyword>
<evidence type="ECO:0000313" key="8">
    <source>
        <dbReference type="EMBL" id="RED87711.1"/>
    </source>
</evidence>
<dbReference type="InterPro" id="IPR000085">
    <property type="entry name" value="RuvA"/>
</dbReference>
<keyword evidence="9" id="KW-1185">Reference proteome</keyword>
<dbReference type="GO" id="GO:0009379">
    <property type="term" value="C:Holliday junction helicase complex"/>
    <property type="evidence" value="ECO:0007669"/>
    <property type="project" value="InterPro"/>
</dbReference>
<feature type="domain" description="Helix-hairpin-helix DNA-binding motif class 1" evidence="7">
    <location>
        <begin position="71"/>
        <end position="90"/>
    </location>
</feature>
<accession>A0A3D9KN18</accession>
<dbReference type="AlphaFoldDB" id="A0A3D9KN18"/>
<dbReference type="HAMAP" id="MF_00031">
    <property type="entry name" value="DNA_HJ_migration_RuvA"/>
    <property type="match status" value="1"/>
</dbReference>
<dbReference type="InterPro" id="IPR011114">
    <property type="entry name" value="RuvA_C"/>
</dbReference>
<comment type="similarity">
    <text evidence="6">Belongs to the RuvA family.</text>
</comment>
<dbReference type="GO" id="GO:0009378">
    <property type="term" value="F:four-way junction helicase activity"/>
    <property type="evidence" value="ECO:0007669"/>
    <property type="project" value="InterPro"/>
</dbReference>
<evidence type="ECO:0000256" key="1">
    <source>
        <dbReference type="ARBA" id="ARBA00022490"/>
    </source>
</evidence>
<dbReference type="Pfam" id="PF07499">
    <property type="entry name" value="RuvA_C"/>
    <property type="match status" value="1"/>
</dbReference>
<evidence type="ECO:0000256" key="4">
    <source>
        <dbReference type="ARBA" id="ARBA00023172"/>
    </source>
</evidence>
<dbReference type="InterPro" id="IPR012340">
    <property type="entry name" value="NA-bd_OB-fold"/>
</dbReference>
<dbReference type="InterPro" id="IPR003583">
    <property type="entry name" value="Hlx-hairpin-Hlx_DNA-bd_motif"/>
</dbReference>
<comment type="caution">
    <text evidence="8">The sequence shown here is derived from an EMBL/GenBank/DDBJ whole genome shotgun (WGS) entry which is preliminary data.</text>
</comment>
<dbReference type="RefSeq" id="WP_116059110.1">
    <property type="nucleotide sequence ID" value="NZ_QRDZ01000002.1"/>
</dbReference>
<evidence type="ECO:0000256" key="5">
    <source>
        <dbReference type="ARBA" id="ARBA00023204"/>
    </source>
</evidence>
<keyword evidence="8" id="KW-0547">Nucleotide-binding</keyword>
<comment type="domain">
    <text evidence="6">Has three domains with a flexible linker between the domains II and III and assumes an 'L' shape. Domain III is highly mobile and contacts RuvB.</text>
</comment>
<dbReference type="Gene3D" id="2.40.50.140">
    <property type="entry name" value="Nucleic acid-binding proteins"/>
    <property type="match status" value="1"/>
</dbReference>
<dbReference type="GO" id="GO:0006281">
    <property type="term" value="P:DNA repair"/>
    <property type="evidence" value="ECO:0007669"/>
    <property type="project" value="UniProtKB-UniRule"/>
</dbReference>
<keyword evidence="8" id="KW-0378">Hydrolase</keyword>
<dbReference type="GO" id="GO:0048476">
    <property type="term" value="C:Holliday junction resolvase complex"/>
    <property type="evidence" value="ECO:0007669"/>
    <property type="project" value="UniProtKB-UniRule"/>
</dbReference>
<dbReference type="GO" id="GO:0005737">
    <property type="term" value="C:cytoplasm"/>
    <property type="evidence" value="ECO:0007669"/>
    <property type="project" value="UniProtKB-SubCell"/>
</dbReference>
<dbReference type="OrthoDB" id="5293449at2"/>
<sequence>MIDYLRGKVAYAESEYVVLDVHDVGYQVFTPNPYGLLRTDEPVQLFTYHHVREDAMQLFGFTTRDEQALFRRLLEVSGIGPKVALGVLAGGRPENVVAAIQQENLAFLTKLPGIGKKTAQRMILDLKDKLGTIDSRWAVASMIDLQQPQNQPEEGGSSWAAAREALAGLGYREAEMDKAWLSMKDRITGEESPDTLIKLALQQLFQG</sequence>
<dbReference type="Gene3D" id="1.10.150.20">
    <property type="entry name" value="5' to 3' exonuclease, C-terminal subdomain"/>
    <property type="match status" value="1"/>
</dbReference>
<evidence type="ECO:0000259" key="7">
    <source>
        <dbReference type="SMART" id="SM00278"/>
    </source>
</evidence>
<keyword evidence="3 6" id="KW-0238">DNA-binding</keyword>
<comment type="caution">
    <text evidence="6">Lacks conserved residue(s) required for the propagation of feature annotation.</text>
</comment>
<gene>
    <name evidence="6" type="primary">ruvA</name>
    <name evidence="8" type="ORF">DFP98_102191</name>
</gene>
<keyword evidence="5 6" id="KW-0234">DNA repair</keyword>
<evidence type="ECO:0000313" key="9">
    <source>
        <dbReference type="Proteomes" id="UP000256977"/>
    </source>
</evidence>